<feature type="compositionally biased region" description="Basic and acidic residues" evidence="1">
    <location>
        <begin position="267"/>
        <end position="280"/>
    </location>
</feature>
<evidence type="ECO:0000256" key="1">
    <source>
        <dbReference type="SAM" id="MobiDB-lite"/>
    </source>
</evidence>
<dbReference type="Proteomes" id="UP000784294">
    <property type="component" value="Unassembled WGS sequence"/>
</dbReference>
<protein>
    <submittedName>
        <fullName evidence="2">Uncharacterized protein</fullName>
    </submittedName>
</protein>
<feature type="region of interest" description="Disordered" evidence="1">
    <location>
        <begin position="1"/>
        <end position="191"/>
    </location>
</feature>
<sequence length="644" mass="70622">MNRRIYTFGKSVQPQESDDEDLLGPAPEVPPRSKKALKEPSIVMIIQNRDNMEPTCAESPADTILSSLDESHKDRQAPPLPPRSDRYPGNRSKPTSKLSVGKLNSSDHSRSNSLPVQETALHDSLTDKKTGSTGLSFEPRSGSAKSHSEYSSATNDNANLLVDSSSPKRTHPVSQFPVTTGQGDPDSLESLKQQPRLIWPNSEQNCSLVAKATDSSQTAGPSENIKMSTSAGRESGRSVSTISAESILLRSGDNVRATKNEMRLSRQIDRSYLERPRGSSRELPSLQKRKTSVPGRMTQSVFALQSASTSISSKEQSTSLHTTSAKPTYALRKQMDPVFSSPQQLGNLPRQASFPEITEKSNEQPLGLVENRSALQAVPFCAVLSQTTTLGEMVDSLQGLGRPLRAKKQLIPYLKFSHPLTLKTLEAREADQASSQLDESLLQVAKLKQQTHQSILPSVINLGESSSKYDPSRSEMDLVGHPKSDLPFVARTNSPLMTSEEQKCVDKKLQTKSECSEQAIKVRKVRTNQKKFSLSQPTDNDIPNKALEGPIVEGQSQTTEDGTFPYLPRRADIGQPSGEKNEPRIARRSMDPSEMYSDKLRKPVTTREQLHKGVGVANCGVVSNSIIPNRIQKSSSFNPTQGDN</sequence>
<dbReference type="AlphaFoldDB" id="A0A3S5BGL6"/>
<feature type="compositionally biased region" description="Basic and acidic residues" evidence="1">
    <location>
        <begin position="120"/>
        <end position="130"/>
    </location>
</feature>
<feature type="compositionally biased region" description="Basic and acidic residues" evidence="1">
    <location>
        <begin position="579"/>
        <end position="601"/>
    </location>
</feature>
<evidence type="ECO:0000313" key="3">
    <source>
        <dbReference type="Proteomes" id="UP000784294"/>
    </source>
</evidence>
<organism evidence="2 3">
    <name type="scientific">Protopolystoma xenopodis</name>
    <dbReference type="NCBI Taxonomy" id="117903"/>
    <lineage>
        <taxon>Eukaryota</taxon>
        <taxon>Metazoa</taxon>
        <taxon>Spiralia</taxon>
        <taxon>Lophotrochozoa</taxon>
        <taxon>Platyhelminthes</taxon>
        <taxon>Monogenea</taxon>
        <taxon>Polyopisthocotylea</taxon>
        <taxon>Polystomatidea</taxon>
        <taxon>Polystomatidae</taxon>
        <taxon>Protopolystoma</taxon>
    </lineage>
</organism>
<feature type="region of interest" description="Disordered" evidence="1">
    <location>
        <begin position="210"/>
        <end position="238"/>
    </location>
</feature>
<evidence type="ECO:0000313" key="2">
    <source>
        <dbReference type="EMBL" id="VEL23508.1"/>
    </source>
</evidence>
<accession>A0A3S5BGL6</accession>
<feature type="compositionally biased region" description="Basic and acidic residues" evidence="1">
    <location>
        <begin position="470"/>
        <end position="484"/>
    </location>
</feature>
<feature type="compositionally biased region" description="Polar residues" evidence="1">
    <location>
        <begin position="143"/>
        <end position="182"/>
    </location>
</feature>
<reference evidence="2" key="1">
    <citation type="submission" date="2018-11" db="EMBL/GenBank/DDBJ databases">
        <authorList>
            <consortium name="Pathogen Informatics"/>
        </authorList>
    </citation>
    <scope>NUCLEOTIDE SEQUENCE</scope>
</reference>
<proteinExistence type="predicted"/>
<comment type="caution">
    <text evidence="2">The sequence shown here is derived from an EMBL/GenBank/DDBJ whole genome shotgun (WGS) entry which is preliminary data.</text>
</comment>
<name>A0A3S5BGL6_9PLAT</name>
<feature type="non-terminal residue" evidence="2">
    <location>
        <position position="644"/>
    </location>
</feature>
<gene>
    <name evidence="2" type="ORF">PXEA_LOCUS16948</name>
</gene>
<feature type="compositionally biased region" description="Polar residues" evidence="1">
    <location>
        <begin position="92"/>
        <end position="104"/>
    </location>
</feature>
<feature type="region of interest" description="Disordered" evidence="1">
    <location>
        <begin position="555"/>
        <end position="604"/>
    </location>
</feature>
<feature type="region of interest" description="Disordered" evidence="1">
    <location>
        <begin position="466"/>
        <end position="487"/>
    </location>
</feature>
<dbReference type="EMBL" id="CAAALY010062326">
    <property type="protein sequence ID" value="VEL23508.1"/>
    <property type="molecule type" value="Genomic_DNA"/>
</dbReference>
<feature type="region of interest" description="Disordered" evidence="1">
    <location>
        <begin position="267"/>
        <end position="297"/>
    </location>
</feature>
<keyword evidence="3" id="KW-1185">Reference proteome</keyword>